<sequence length="80" mass="9170">KGGADDIGQGMARSRRSWTPRTARRPWRAQANYAKALDLIARQAYAAPLFTYSTSYAYTSQLNFQAYPDEVPRFYDASWK</sequence>
<evidence type="ECO:0000256" key="1">
    <source>
        <dbReference type="SAM" id="MobiDB-lite"/>
    </source>
</evidence>
<evidence type="ECO:0000313" key="3">
    <source>
        <dbReference type="Proteomes" id="UP000005808"/>
    </source>
</evidence>
<accession>H1SJ13</accession>
<feature type="non-terminal residue" evidence="2">
    <location>
        <position position="1"/>
    </location>
</feature>
<gene>
    <name evidence="2" type="ORF">OR16_42518</name>
</gene>
<name>H1SJ13_9BURK</name>
<proteinExistence type="predicted"/>
<comment type="caution">
    <text evidence="2">The sequence shown here is derived from an EMBL/GenBank/DDBJ whole genome shotgun (WGS) entry which is preliminary data.</text>
</comment>
<dbReference type="AlphaFoldDB" id="H1SJ13"/>
<feature type="region of interest" description="Disordered" evidence="1">
    <location>
        <begin position="1"/>
        <end position="23"/>
    </location>
</feature>
<dbReference type="EMBL" id="AHJE01000335">
    <property type="protein sequence ID" value="EHP37491.1"/>
    <property type="molecule type" value="Genomic_DNA"/>
</dbReference>
<organism evidence="2 3">
    <name type="scientific">Cupriavidus basilensis OR16</name>
    <dbReference type="NCBI Taxonomy" id="1127483"/>
    <lineage>
        <taxon>Bacteria</taxon>
        <taxon>Pseudomonadati</taxon>
        <taxon>Pseudomonadota</taxon>
        <taxon>Betaproteobacteria</taxon>
        <taxon>Burkholderiales</taxon>
        <taxon>Burkholderiaceae</taxon>
        <taxon>Cupriavidus</taxon>
    </lineage>
</organism>
<feature type="compositionally biased region" description="Basic residues" evidence="1">
    <location>
        <begin position="13"/>
        <end position="23"/>
    </location>
</feature>
<dbReference type="PATRIC" id="fig|1127483.3.peg.8357"/>
<evidence type="ECO:0000313" key="2">
    <source>
        <dbReference type="EMBL" id="EHP37491.1"/>
    </source>
</evidence>
<reference evidence="2 3" key="1">
    <citation type="journal article" date="2012" name="J. Bacteriol.">
        <title>De Novo Genome Project of Cupriavidus basilensis OR16.</title>
        <authorList>
            <person name="Cserhati M."/>
            <person name="Kriszt B."/>
            <person name="Szoboszlay S."/>
            <person name="Toth A."/>
            <person name="Szabo I."/>
            <person name="Tancsics A."/>
            <person name="Nagy I."/>
            <person name="Horvath B."/>
            <person name="Nagy I."/>
            <person name="Kukolya J."/>
        </authorList>
    </citation>
    <scope>NUCLEOTIDE SEQUENCE [LARGE SCALE GENOMIC DNA]</scope>
    <source>
        <strain evidence="2 3">OR16</strain>
    </source>
</reference>
<protein>
    <submittedName>
        <fullName evidence="2">ABC transporter substrate-binding protein</fullName>
    </submittedName>
</protein>
<dbReference type="Proteomes" id="UP000005808">
    <property type="component" value="Unassembled WGS sequence"/>
</dbReference>